<sequence length="108" mass="11674">MKSSFCRSHIRKASLKSVSRRIKLPRRPSPKSESANHILFYAIMMIYLAGAVLTVLVPTPDGALLGAAQPLPAEICDGGAYPTPTRMTSQPADIQLTRPISPDASKEL</sequence>
<dbReference type="HOGENOM" id="CLU_2193373_0_0_5"/>
<feature type="region of interest" description="Disordered" evidence="1">
    <location>
        <begin position="79"/>
        <end position="108"/>
    </location>
</feature>
<feature type="transmembrane region" description="Helical" evidence="2">
    <location>
        <begin position="38"/>
        <end position="57"/>
    </location>
</feature>
<evidence type="ECO:0000256" key="2">
    <source>
        <dbReference type="SAM" id="Phobius"/>
    </source>
</evidence>
<keyword evidence="4" id="KW-1185">Reference proteome</keyword>
<dbReference type="EMBL" id="CP005587">
    <property type="protein sequence ID" value="AGK56942.1"/>
    <property type="molecule type" value="Genomic_DNA"/>
</dbReference>
<evidence type="ECO:0000313" key="4">
    <source>
        <dbReference type="Proteomes" id="UP000005952"/>
    </source>
</evidence>
<keyword evidence="2" id="KW-1133">Transmembrane helix</keyword>
<dbReference type="KEGG" id="hdt:HYPDE_26298"/>
<evidence type="ECO:0000256" key="1">
    <source>
        <dbReference type="SAM" id="MobiDB-lite"/>
    </source>
</evidence>
<dbReference type="Proteomes" id="UP000005952">
    <property type="component" value="Chromosome"/>
</dbReference>
<keyword evidence="2" id="KW-0812">Transmembrane</keyword>
<keyword evidence="2" id="KW-0472">Membrane</keyword>
<name>N0B425_9HYPH</name>
<protein>
    <submittedName>
        <fullName evidence="3">Uncharacterized protein</fullName>
    </submittedName>
</protein>
<proteinExistence type="predicted"/>
<dbReference type="RefSeq" id="WP_015596979.1">
    <property type="nucleotide sequence ID" value="NC_021172.1"/>
</dbReference>
<dbReference type="STRING" id="670307.HYPDE_26298"/>
<dbReference type="AlphaFoldDB" id="N0B425"/>
<reference evidence="3 4" key="1">
    <citation type="journal article" date="2013" name="Genome Announc.">
        <title>Genome sequences for three denitrifying bacterial strains isolated from a uranium- and nitrate-contaminated subsurface environment.</title>
        <authorList>
            <person name="Venkatramanan R."/>
            <person name="Prakash O."/>
            <person name="Woyke T."/>
            <person name="Chain P."/>
            <person name="Goodwin L.A."/>
            <person name="Watson D."/>
            <person name="Brooks S."/>
            <person name="Kostka J.E."/>
            <person name="Green S.J."/>
        </authorList>
    </citation>
    <scope>NUCLEOTIDE SEQUENCE [LARGE SCALE GENOMIC DNA]</scope>
    <source>
        <strain evidence="3 4">1NES1</strain>
    </source>
</reference>
<evidence type="ECO:0000313" key="3">
    <source>
        <dbReference type="EMBL" id="AGK56942.1"/>
    </source>
</evidence>
<organism evidence="3 4">
    <name type="scientific">Hyphomicrobium denitrificans 1NES1</name>
    <dbReference type="NCBI Taxonomy" id="670307"/>
    <lineage>
        <taxon>Bacteria</taxon>
        <taxon>Pseudomonadati</taxon>
        <taxon>Pseudomonadota</taxon>
        <taxon>Alphaproteobacteria</taxon>
        <taxon>Hyphomicrobiales</taxon>
        <taxon>Hyphomicrobiaceae</taxon>
        <taxon>Hyphomicrobium</taxon>
    </lineage>
</organism>
<gene>
    <name evidence="3" type="ORF">HYPDE_26298</name>
</gene>
<accession>N0B425</accession>